<keyword evidence="2" id="KW-1185">Reference proteome</keyword>
<dbReference type="Proteomes" id="UP000032000">
    <property type="component" value="Segment"/>
</dbReference>
<reference evidence="1" key="1">
    <citation type="submission" date="2015-06" db="EMBL/GenBank/DDBJ databases">
        <title>Genomic characterization of STP4-a, a novel T4 virulent phage infecting Salmonella.</title>
        <authorList>
            <person name="Li M."/>
            <person name="Wang J."/>
            <person name="Lin H."/>
            <person name="Han F."/>
        </authorList>
    </citation>
    <scope>NUCLEOTIDE SEQUENCE [LARGE SCALE GENOMIC DNA]</scope>
</reference>
<evidence type="ECO:0000313" key="2">
    <source>
        <dbReference type="Proteomes" id="UP000032000"/>
    </source>
</evidence>
<dbReference type="RefSeq" id="YP_009126277.1">
    <property type="nucleotide sequence ID" value="NC_026607.2"/>
</dbReference>
<protein>
    <submittedName>
        <fullName evidence="1">Uncharacterized protein</fullName>
    </submittedName>
</protein>
<accession>A0A0B4L982</accession>
<organism evidence="1 2">
    <name type="scientific">Salmonella phage STP4-a</name>
    <dbReference type="NCBI Taxonomy" id="1445860"/>
    <lineage>
        <taxon>Viruses</taxon>
        <taxon>Duplodnaviria</taxon>
        <taxon>Heunggongvirae</taxon>
        <taxon>Uroviricota</taxon>
        <taxon>Caudoviricetes</taxon>
        <taxon>Pantevenvirales</taxon>
        <taxon>Straboviridae</taxon>
        <taxon>Tevenvirinae</taxon>
        <taxon>Gelderlandvirus</taxon>
        <taxon>Gelderlandvirus stp4a</taxon>
    </lineage>
</organism>
<name>A0A0B4L982_9CAUD</name>
<sequence length="33" mass="3561">MMGIKFLGGSLLSRLKLKSETVRNGQGRIGSII</sequence>
<evidence type="ECO:0000313" key="1">
    <source>
        <dbReference type="EMBL" id="AHJ86924.1"/>
    </source>
</evidence>
<gene>
    <name evidence="1" type="ORF">STP4a_069</name>
</gene>
<dbReference type="KEGG" id="vg:23681087"/>
<dbReference type="EMBL" id="KJ000058">
    <property type="protein sequence ID" value="AHJ86924.1"/>
    <property type="molecule type" value="Genomic_DNA"/>
</dbReference>
<dbReference type="GeneID" id="23681087"/>
<proteinExistence type="predicted"/>